<feature type="non-terminal residue" evidence="1">
    <location>
        <position position="1"/>
    </location>
</feature>
<gene>
    <name evidence="1" type="ORF">CAPTEDRAFT_27554</name>
</gene>
<reference evidence="1 3" key="2">
    <citation type="journal article" date="2013" name="Nature">
        <title>Insights into bilaterian evolution from three spiralian genomes.</title>
        <authorList>
            <person name="Simakov O."/>
            <person name="Marletaz F."/>
            <person name="Cho S.J."/>
            <person name="Edsinger-Gonzales E."/>
            <person name="Havlak P."/>
            <person name="Hellsten U."/>
            <person name="Kuo D.H."/>
            <person name="Larsson T."/>
            <person name="Lv J."/>
            <person name="Arendt D."/>
            <person name="Savage R."/>
            <person name="Osoegawa K."/>
            <person name="de Jong P."/>
            <person name="Grimwood J."/>
            <person name="Chapman J.A."/>
            <person name="Shapiro H."/>
            <person name="Aerts A."/>
            <person name="Otillar R.P."/>
            <person name="Terry A.Y."/>
            <person name="Boore J.L."/>
            <person name="Grigoriev I.V."/>
            <person name="Lindberg D.R."/>
            <person name="Seaver E.C."/>
            <person name="Weisblat D.A."/>
            <person name="Putnam N.H."/>
            <person name="Rokhsar D.S."/>
        </authorList>
    </citation>
    <scope>NUCLEOTIDE SEQUENCE</scope>
    <source>
        <strain evidence="1 3">I ESC-2004</strain>
    </source>
</reference>
<dbReference type="OrthoDB" id="6287653at2759"/>
<dbReference type="Proteomes" id="UP000014760">
    <property type="component" value="Unassembled WGS sequence"/>
</dbReference>
<dbReference type="AlphaFoldDB" id="R7TWI0"/>
<evidence type="ECO:0000313" key="2">
    <source>
        <dbReference type="EnsemblMetazoa" id="CapteP27554"/>
    </source>
</evidence>
<reference evidence="2" key="3">
    <citation type="submission" date="2015-06" db="UniProtKB">
        <authorList>
            <consortium name="EnsemblMetazoa"/>
        </authorList>
    </citation>
    <scope>IDENTIFICATION</scope>
</reference>
<proteinExistence type="predicted"/>
<name>R7TWI0_CAPTE</name>
<dbReference type="EMBL" id="KB308242">
    <property type="protein sequence ID" value="ELT98114.1"/>
    <property type="molecule type" value="Genomic_DNA"/>
</dbReference>
<feature type="non-terminal residue" evidence="1">
    <location>
        <position position="113"/>
    </location>
</feature>
<organism evidence="1">
    <name type="scientific">Capitella teleta</name>
    <name type="common">Polychaete worm</name>
    <dbReference type="NCBI Taxonomy" id="283909"/>
    <lineage>
        <taxon>Eukaryota</taxon>
        <taxon>Metazoa</taxon>
        <taxon>Spiralia</taxon>
        <taxon>Lophotrochozoa</taxon>
        <taxon>Annelida</taxon>
        <taxon>Polychaeta</taxon>
        <taxon>Sedentaria</taxon>
        <taxon>Scolecida</taxon>
        <taxon>Capitellidae</taxon>
        <taxon>Capitella</taxon>
    </lineage>
</organism>
<evidence type="ECO:0000313" key="3">
    <source>
        <dbReference type="Proteomes" id="UP000014760"/>
    </source>
</evidence>
<reference evidence="3" key="1">
    <citation type="submission" date="2012-12" db="EMBL/GenBank/DDBJ databases">
        <authorList>
            <person name="Hellsten U."/>
            <person name="Grimwood J."/>
            <person name="Chapman J.A."/>
            <person name="Shapiro H."/>
            <person name="Aerts A."/>
            <person name="Otillar R.P."/>
            <person name="Terry A.Y."/>
            <person name="Boore J.L."/>
            <person name="Simakov O."/>
            <person name="Marletaz F."/>
            <person name="Cho S.-J."/>
            <person name="Edsinger-Gonzales E."/>
            <person name="Havlak P."/>
            <person name="Kuo D.-H."/>
            <person name="Larsson T."/>
            <person name="Lv J."/>
            <person name="Arendt D."/>
            <person name="Savage R."/>
            <person name="Osoegawa K."/>
            <person name="de Jong P."/>
            <person name="Lindberg D.R."/>
            <person name="Seaver E.C."/>
            <person name="Weisblat D.A."/>
            <person name="Putnam N.H."/>
            <person name="Grigoriev I.V."/>
            <person name="Rokhsar D.S."/>
        </authorList>
    </citation>
    <scope>NUCLEOTIDE SEQUENCE</scope>
    <source>
        <strain evidence="3">I ESC-2004</strain>
    </source>
</reference>
<evidence type="ECO:0000313" key="1">
    <source>
        <dbReference type="EMBL" id="ELT98114.1"/>
    </source>
</evidence>
<dbReference type="InterPro" id="IPR036397">
    <property type="entry name" value="RNaseH_sf"/>
</dbReference>
<keyword evidence="3" id="KW-1185">Reference proteome</keyword>
<dbReference type="EMBL" id="AMQN01002088">
    <property type="status" value="NOT_ANNOTATED_CDS"/>
    <property type="molecule type" value="Genomic_DNA"/>
</dbReference>
<dbReference type="GO" id="GO:0003676">
    <property type="term" value="F:nucleic acid binding"/>
    <property type="evidence" value="ECO:0007669"/>
    <property type="project" value="InterPro"/>
</dbReference>
<dbReference type="EnsemblMetazoa" id="CapteT27554">
    <property type="protein sequence ID" value="CapteP27554"/>
    <property type="gene ID" value="CapteG27554"/>
</dbReference>
<accession>R7TWI0</accession>
<dbReference type="Gene3D" id="3.30.420.10">
    <property type="entry name" value="Ribonuclease H-like superfamily/Ribonuclease H"/>
    <property type="match status" value="1"/>
</dbReference>
<dbReference type="HOGENOM" id="CLU_2139636_0_0_1"/>
<protein>
    <submittedName>
        <fullName evidence="1 2">Uncharacterized protein</fullName>
    </submittedName>
</protein>
<sequence length="113" mass="12622">ELTKILLAYRSTPHCVIGKTPAFLMFGRELKTKLPGFRPDGDIHTESISEKDWERKLQDKTLADKRRGAVEKQLEVGDAVLVKNTMSSGKLTAAYESTPYVILGSDNQEVTLE</sequence>